<reference evidence="3 4" key="1">
    <citation type="submission" date="2017-01" db="EMBL/GenBank/DDBJ databases">
        <title>The complete genome sequence of a sulfur-oxidizing marine bacterium Thioclava sp. 25B10_4T.</title>
        <authorList>
            <person name="Liu Y."/>
            <person name="Lai Q."/>
            <person name="Shao Z."/>
        </authorList>
    </citation>
    <scope>NUCLEOTIDE SEQUENCE [LARGE SCALE GENOMIC DNA]</scope>
    <source>
        <strain evidence="3 4">25B10_4</strain>
    </source>
</reference>
<dbReference type="Pfam" id="PF04173">
    <property type="entry name" value="DoxD"/>
    <property type="match status" value="1"/>
</dbReference>
<sequence>MEKKPIARSEFARDFALRAAMISMGFVFLMGGWRRFINVPAKHDITSPASLASKLVEAAPGSPLEPVIHWVLNHPMIAEWSIYMMSTAEVLVGLGLIFGLFTRVAATGSALLNMALMLIFGWMGYECLDEWTMAALGLAISVSVMIYGTGLYSLDSLLKRDDFARYFGRSLNIGLTVFSVIFTVGFYSYFFGISELQKRTSDKVYHISALKVPGKPDQARLYVDAGPSPAAAYVTSVVFTKADGTKVVETPEQIQVAKSHFEPWAHNSGSIVDGVLKMRLGAMVDIRLPDGAETAVINMIDNKPSMVRFE</sequence>
<keyword evidence="1" id="KW-0812">Transmembrane</keyword>
<feature type="transmembrane region" description="Helical" evidence="1">
    <location>
        <begin position="80"/>
        <end position="101"/>
    </location>
</feature>
<evidence type="ECO:0000256" key="1">
    <source>
        <dbReference type="SAM" id="Phobius"/>
    </source>
</evidence>
<accession>A0ABN4X9X5</accession>
<keyword evidence="1" id="KW-1133">Transmembrane helix</keyword>
<keyword evidence="4" id="KW-1185">Reference proteome</keyword>
<proteinExistence type="predicted"/>
<feature type="transmembrane region" description="Helical" evidence="1">
    <location>
        <begin position="15"/>
        <end position="33"/>
    </location>
</feature>
<name>A0ABN4X9X5_9RHOB</name>
<dbReference type="EMBL" id="CP019437">
    <property type="protein sequence ID" value="AQS47164.1"/>
    <property type="molecule type" value="Genomic_DNA"/>
</dbReference>
<evidence type="ECO:0000259" key="2">
    <source>
        <dbReference type="Pfam" id="PF04173"/>
    </source>
</evidence>
<dbReference type="RefSeq" id="WP_075777419.1">
    <property type="nucleotide sequence ID" value="NZ_CP019437.1"/>
</dbReference>
<feature type="transmembrane region" description="Helical" evidence="1">
    <location>
        <begin position="166"/>
        <end position="190"/>
    </location>
</feature>
<dbReference type="PANTHER" id="PTHR39157">
    <property type="entry name" value="INTEGRAL MEMBRANE PROTEIN-RELATED"/>
    <property type="match status" value="1"/>
</dbReference>
<dbReference type="Proteomes" id="UP000185622">
    <property type="component" value="Chromosome"/>
</dbReference>
<organism evidence="3 4">
    <name type="scientific">Thioclava nitratireducens</name>
    <dbReference type="NCBI Taxonomy" id="1915078"/>
    <lineage>
        <taxon>Bacteria</taxon>
        <taxon>Pseudomonadati</taxon>
        <taxon>Pseudomonadota</taxon>
        <taxon>Alphaproteobacteria</taxon>
        <taxon>Rhodobacterales</taxon>
        <taxon>Paracoccaceae</taxon>
        <taxon>Thioclava</taxon>
    </lineage>
</organism>
<protein>
    <recommendedName>
        <fullName evidence="2">TQO small subunit DoxD domain-containing protein</fullName>
    </recommendedName>
</protein>
<dbReference type="InterPro" id="IPR007301">
    <property type="entry name" value="DoxD"/>
</dbReference>
<dbReference type="PANTHER" id="PTHR39157:SF1">
    <property type="entry name" value="DOXX FAMILY PROTEIN"/>
    <property type="match status" value="1"/>
</dbReference>
<feature type="transmembrane region" description="Helical" evidence="1">
    <location>
        <begin position="131"/>
        <end position="154"/>
    </location>
</feature>
<feature type="domain" description="TQO small subunit DoxD" evidence="2">
    <location>
        <begin position="22"/>
        <end position="160"/>
    </location>
</feature>
<evidence type="ECO:0000313" key="3">
    <source>
        <dbReference type="EMBL" id="AQS47164.1"/>
    </source>
</evidence>
<gene>
    <name evidence="3" type="ORF">BMG03_04640</name>
</gene>
<evidence type="ECO:0000313" key="4">
    <source>
        <dbReference type="Proteomes" id="UP000185622"/>
    </source>
</evidence>
<keyword evidence="1" id="KW-0472">Membrane</keyword>